<gene>
    <name evidence="2" type="ORF">CVAR292_02606</name>
</gene>
<dbReference type="AlphaFoldDB" id="A0A0X2NP22"/>
<sequence length="486" mass="52595">MTTVTTTVTTTKRHAIQEMAFNALFDQITTDIDLGEGALLDLTLNYIADPDGELTTHRPTPDHRQDPDAPAGWAILTNPDPLSTAKTTANLLDLSLAAAVTPDGTDEIRRTTATIARRLGITRGKALTYCEIGTMLTRLPATADAVAGGAFSLDLLRIIADVTCCVATTYLDAVDTGIAALLTPTRPDQVIPGPVILRRSVTAIVGTCQPTALPVDPDDQDVPPPALQTDFSIDTRNDDYTVFHITVPADEGTGVTRIVDAVADAHDCSRATAFTELCHGAVGDVQVTLNCYRNIDTGQTYLENRWLAGIAEERWIRRVTHLTVPSHSAHDSRFITDNQRALLAGIDGTCRTPGCENPAATADADHVHRFDSDHPDNQDTPRTDTEKMQSLCRACHNDKTRGLLDYTRHPDGTTSVTSIDDGHTVTTVPTGPMARAITTFDQSLARRVAARAEHEEARQAWKAITSMALTLARTYDGKRGVRDIPF</sequence>
<evidence type="ECO:0000259" key="1">
    <source>
        <dbReference type="Pfam" id="PF02720"/>
    </source>
</evidence>
<proteinExistence type="predicted"/>
<evidence type="ECO:0000313" key="2">
    <source>
        <dbReference type="EMBL" id="CUU67247.1"/>
    </source>
</evidence>
<dbReference type="Proteomes" id="UP000182498">
    <property type="component" value="Unassembled WGS sequence"/>
</dbReference>
<dbReference type="Pfam" id="PF02720">
    <property type="entry name" value="DUF222"/>
    <property type="match status" value="1"/>
</dbReference>
<dbReference type="RefSeq" id="WP_073884678.1">
    <property type="nucleotide sequence ID" value="NZ_FAUH01000020.1"/>
</dbReference>
<dbReference type="CDD" id="cd00085">
    <property type="entry name" value="HNHc"/>
    <property type="match status" value="1"/>
</dbReference>
<keyword evidence="3" id="KW-1185">Reference proteome</keyword>
<dbReference type="EMBL" id="FAUH01000020">
    <property type="protein sequence ID" value="CUU67247.1"/>
    <property type="molecule type" value="Genomic_DNA"/>
</dbReference>
<reference evidence="3" key="1">
    <citation type="submission" date="2015-11" db="EMBL/GenBank/DDBJ databases">
        <authorList>
            <person name="Dugat-Bony E."/>
        </authorList>
    </citation>
    <scope>NUCLEOTIDE SEQUENCE [LARGE SCALE GENOMIC DNA]</scope>
    <source>
        <strain evidence="3">Mu292</strain>
    </source>
</reference>
<dbReference type="InterPro" id="IPR003615">
    <property type="entry name" value="HNH_nuc"/>
</dbReference>
<dbReference type="OrthoDB" id="4413566at2"/>
<name>A0A0X2NP22_9CORY</name>
<protein>
    <recommendedName>
        <fullName evidence="1">DUF222 domain-containing protein</fullName>
    </recommendedName>
</protein>
<accession>A0A0X2NP22</accession>
<dbReference type="InterPro" id="IPR003870">
    <property type="entry name" value="DUF222"/>
</dbReference>
<organism evidence="2 3">
    <name type="scientific">Corynebacterium variabile</name>
    <dbReference type="NCBI Taxonomy" id="1727"/>
    <lineage>
        <taxon>Bacteria</taxon>
        <taxon>Bacillati</taxon>
        <taxon>Actinomycetota</taxon>
        <taxon>Actinomycetes</taxon>
        <taxon>Mycobacteriales</taxon>
        <taxon>Corynebacteriaceae</taxon>
        <taxon>Corynebacterium</taxon>
    </lineage>
</organism>
<evidence type="ECO:0000313" key="3">
    <source>
        <dbReference type="Proteomes" id="UP000182498"/>
    </source>
</evidence>
<feature type="domain" description="DUF222" evidence="1">
    <location>
        <begin position="101"/>
        <end position="269"/>
    </location>
</feature>